<dbReference type="PANTHER" id="PTHR30046">
    <property type="entry name" value="FLAGELLAR M-RING PROTEIN"/>
    <property type="match status" value="1"/>
</dbReference>
<dbReference type="PANTHER" id="PTHR30046:SF0">
    <property type="entry name" value="FLAGELLAR M-RING PROTEIN"/>
    <property type="match status" value="1"/>
</dbReference>
<dbReference type="Pfam" id="PF01514">
    <property type="entry name" value="YscJ_FliF"/>
    <property type="match status" value="1"/>
</dbReference>
<dbReference type="PRINTS" id="PR01009">
    <property type="entry name" value="FLGMRINGFLIF"/>
</dbReference>
<sequence>MATADTAVDRGTLPPAQQALQRFNELSQRQKLAAGAAVAIAIAMLVGVWLWSRAPDYAVLFSNFEERDGGAIVSALQQQNVPYKFSPAGNAILIPSGMVHDVRLRLAAQGLPKGGLVGFELMENQKLGVSQFHEQVNFQRALEGELARTIQSIASVASARVHLAIPKQSGFLRDEQKPTASVMVNLHPGRTMDSAQVAGIVHLVASSVPQLANDHVSVIDQNGTLLTNRPDPLRNAGLDATQLSYVREVEAGYIRRIETILAPIVGDDNFKAQVTADVDFNQVEATAETFKPNPSPDQAIRSQQINEQGMREPAAQGVPGALSNQPPVPATAPITSPSVAPGGTPAGPGAAFTGNRAATINYELDRTIQHTKQALGQVKRLSVAVVVNHRNETLPNGESRAEALSDEEIARITSLVREAMGFNQARGDSLNVSSAPFAAGRAESQVQVPVWKDPEMVDLGKEVLKYVVILVALAFVYFGVVRPLLRTVAPPSPPAPEPEEEEEGAVVSLSHMQPENTFDGKLARAKELATSDPRVIANLIREWMGVNEEGKR</sequence>
<dbReference type="InterPro" id="IPR013556">
    <property type="entry name" value="Flag_M-ring_C"/>
</dbReference>
<evidence type="ECO:0000256" key="9">
    <source>
        <dbReference type="PIRNR" id="PIRNR004862"/>
    </source>
</evidence>
<feature type="domain" description="Flagellar M-ring N-terminal" evidence="12">
    <location>
        <begin position="53"/>
        <end position="227"/>
    </location>
</feature>
<dbReference type="Proteomes" id="UP000652074">
    <property type="component" value="Unassembled WGS sequence"/>
</dbReference>
<comment type="subcellular location">
    <subcellularLocation>
        <location evidence="1 9">Bacterial flagellum basal body</location>
    </subcellularLocation>
    <subcellularLocation>
        <location evidence="2">Cell membrane</location>
        <topology evidence="2">Multi-pass membrane protein</topology>
    </subcellularLocation>
</comment>
<comment type="function">
    <text evidence="9">The M ring may be actively involved in energy transduction.</text>
</comment>
<gene>
    <name evidence="14" type="primary">fliF</name>
    <name evidence="14" type="ORF">GPA26_23025</name>
</gene>
<evidence type="ECO:0000256" key="6">
    <source>
        <dbReference type="ARBA" id="ARBA00022989"/>
    </source>
</evidence>
<evidence type="ECO:0000313" key="14">
    <source>
        <dbReference type="EMBL" id="NMF91344.1"/>
    </source>
</evidence>
<evidence type="ECO:0000256" key="11">
    <source>
        <dbReference type="SAM" id="Phobius"/>
    </source>
</evidence>
<dbReference type="Pfam" id="PF08345">
    <property type="entry name" value="YscJ_FliF_C"/>
    <property type="match status" value="1"/>
</dbReference>
<accession>A0ABX1MZK6</accession>
<evidence type="ECO:0000256" key="5">
    <source>
        <dbReference type="ARBA" id="ARBA00022692"/>
    </source>
</evidence>
<evidence type="ECO:0000259" key="12">
    <source>
        <dbReference type="Pfam" id="PF01514"/>
    </source>
</evidence>
<evidence type="ECO:0000256" key="3">
    <source>
        <dbReference type="ARBA" id="ARBA00007971"/>
    </source>
</evidence>
<keyword evidence="8 9" id="KW-0975">Bacterial flagellum</keyword>
<dbReference type="NCBIfam" id="TIGR00206">
    <property type="entry name" value="fliF"/>
    <property type="match status" value="1"/>
</dbReference>
<evidence type="ECO:0000256" key="2">
    <source>
        <dbReference type="ARBA" id="ARBA00004651"/>
    </source>
</evidence>
<protein>
    <recommendedName>
        <fullName evidence="9">Flagellar M-ring protein</fullName>
    </recommendedName>
</protein>
<feature type="region of interest" description="Disordered" evidence="10">
    <location>
        <begin position="306"/>
        <end position="352"/>
    </location>
</feature>
<keyword evidence="14" id="KW-0282">Flagellum</keyword>
<keyword evidence="5 11" id="KW-0812">Transmembrane</keyword>
<dbReference type="InterPro" id="IPR006182">
    <property type="entry name" value="FliF_N_dom"/>
</dbReference>
<evidence type="ECO:0000256" key="1">
    <source>
        <dbReference type="ARBA" id="ARBA00004117"/>
    </source>
</evidence>
<feature type="compositionally biased region" description="Low complexity" evidence="10">
    <location>
        <begin position="340"/>
        <end position="351"/>
    </location>
</feature>
<keyword evidence="7 11" id="KW-0472">Membrane</keyword>
<dbReference type="Gene3D" id="3.30.300.30">
    <property type="match status" value="1"/>
</dbReference>
<feature type="domain" description="Flagellar M-ring C-terminal" evidence="13">
    <location>
        <begin position="261"/>
        <end position="437"/>
    </location>
</feature>
<dbReference type="InterPro" id="IPR000067">
    <property type="entry name" value="FlgMring_FliF"/>
</dbReference>
<proteinExistence type="inferred from homology"/>
<dbReference type="InterPro" id="IPR045851">
    <property type="entry name" value="AMP-bd_C_sf"/>
</dbReference>
<comment type="caution">
    <text evidence="14">The sequence shown here is derived from an EMBL/GenBank/DDBJ whole genome shotgun (WGS) entry which is preliminary data.</text>
</comment>
<feature type="transmembrane region" description="Helical" evidence="11">
    <location>
        <begin position="32"/>
        <end position="51"/>
    </location>
</feature>
<organism evidence="14 15">
    <name type="scientific">Aromatoleum petrolei</name>
    <dbReference type="NCBI Taxonomy" id="76116"/>
    <lineage>
        <taxon>Bacteria</taxon>
        <taxon>Pseudomonadati</taxon>
        <taxon>Pseudomonadota</taxon>
        <taxon>Betaproteobacteria</taxon>
        <taxon>Rhodocyclales</taxon>
        <taxon>Rhodocyclaceae</taxon>
        <taxon>Aromatoleum</taxon>
    </lineage>
</organism>
<keyword evidence="14" id="KW-0969">Cilium</keyword>
<keyword evidence="14" id="KW-0966">Cell projection</keyword>
<evidence type="ECO:0000256" key="4">
    <source>
        <dbReference type="ARBA" id="ARBA00022475"/>
    </source>
</evidence>
<dbReference type="EMBL" id="WTVR01000078">
    <property type="protein sequence ID" value="NMF91344.1"/>
    <property type="molecule type" value="Genomic_DNA"/>
</dbReference>
<evidence type="ECO:0000256" key="7">
    <source>
        <dbReference type="ARBA" id="ARBA00023136"/>
    </source>
</evidence>
<dbReference type="InterPro" id="IPR043427">
    <property type="entry name" value="YscJ/FliF"/>
</dbReference>
<keyword evidence="4" id="KW-1003">Cell membrane</keyword>
<evidence type="ECO:0000256" key="10">
    <source>
        <dbReference type="SAM" id="MobiDB-lite"/>
    </source>
</evidence>
<keyword evidence="15" id="KW-1185">Reference proteome</keyword>
<dbReference type="PIRSF" id="PIRSF004862">
    <property type="entry name" value="FliF"/>
    <property type="match status" value="1"/>
</dbReference>
<dbReference type="RefSeq" id="WP_169208661.1">
    <property type="nucleotide sequence ID" value="NZ_CP059560.1"/>
</dbReference>
<evidence type="ECO:0000259" key="13">
    <source>
        <dbReference type="Pfam" id="PF08345"/>
    </source>
</evidence>
<keyword evidence="6 11" id="KW-1133">Transmembrane helix</keyword>
<evidence type="ECO:0000256" key="8">
    <source>
        <dbReference type="ARBA" id="ARBA00023143"/>
    </source>
</evidence>
<reference evidence="14 15" key="1">
    <citation type="submission" date="2019-12" db="EMBL/GenBank/DDBJ databases">
        <title>Comparative genomics gives insights into the taxonomy of the Azoarcus-Aromatoleum group and reveals separate origins of nif in the plant-associated Azoarcus and non-plant-associated Aromatoleum sub-groups.</title>
        <authorList>
            <person name="Lafos M."/>
            <person name="Maluk M."/>
            <person name="Batista M."/>
            <person name="Junghare M."/>
            <person name="Carmona M."/>
            <person name="Faoro H."/>
            <person name="Cruz L.M."/>
            <person name="Battistoni F."/>
            <person name="De Souza E."/>
            <person name="Pedrosa F."/>
            <person name="Chen W.-M."/>
            <person name="Poole P.S."/>
            <person name="Dixon R.A."/>
            <person name="James E.K."/>
        </authorList>
    </citation>
    <scope>NUCLEOTIDE SEQUENCE [LARGE SCALE GENOMIC DNA]</scope>
    <source>
        <strain evidence="14 15">ToN1</strain>
    </source>
</reference>
<name>A0ABX1MZK6_9RHOO</name>
<feature type="region of interest" description="Disordered" evidence="10">
    <location>
        <begin position="489"/>
        <end position="508"/>
    </location>
</feature>
<comment type="similarity">
    <text evidence="3 9">Belongs to the FliF family.</text>
</comment>
<evidence type="ECO:0000313" key="15">
    <source>
        <dbReference type="Proteomes" id="UP000652074"/>
    </source>
</evidence>